<evidence type="ECO:0000313" key="3">
    <source>
        <dbReference type="Proteomes" id="UP001379533"/>
    </source>
</evidence>
<dbReference type="EMBL" id="CP089982">
    <property type="protein sequence ID" value="WXA91467.1"/>
    <property type="molecule type" value="Genomic_DNA"/>
</dbReference>
<reference evidence="2 3" key="1">
    <citation type="submission" date="2021-12" db="EMBL/GenBank/DDBJ databases">
        <title>Discovery of the Pendulisporaceae a myxobacterial family with distinct sporulation behavior and unique specialized metabolism.</title>
        <authorList>
            <person name="Garcia R."/>
            <person name="Popoff A."/>
            <person name="Bader C.D."/>
            <person name="Loehr J."/>
            <person name="Walesch S."/>
            <person name="Walt C."/>
            <person name="Boldt J."/>
            <person name="Bunk B."/>
            <person name="Haeckl F.J.F.P.J."/>
            <person name="Gunesch A.P."/>
            <person name="Birkelbach J."/>
            <person name="Nuebel U."/>
            <person name="Pietschmann T."/>
            <person name="Bach T."/>
            <person name="Mueller R."/>
        </authorList>
    </citation>
    <scope>NUCLEOTIDE SEQUENCE [LARGE SCALE GENOMIC DNA]</scope>
    <source>
        <strain evidence="2 3">MSr12523</strain>
    </source>
</reference>
<evidence type="ECO:0008006" key="4">
    <source>
        <dbReference type="Google" id="ProtNLM"/>
    </source>
</evidence>
<proteinExistence type="predicted"/>
<name>A0ABZ2JYN3_9BACT</name>
<gene>
    <name evidence="2" type="ORF">LZC95_34045</name>
</gene>
<feature type="compositionally biased region" description="Low complexity" evidence="1">
    <location>
        <begin position="40"/>
        <end position="58"/>
    </location>
</feature>
<evidence type="ECO:0000256" key="1">
    <source>
        <dbReference type="SAM" id="MobiDB-lite"/>
    </source>
</evidence>
<evidence type="ECO:0000313" key="2">
    <source>
        <dbReference type="EMBL" id="WXA91467.1"/>
    </source>
</evidence>
<sequence>MNSFGAAAIALAIAASIAGCTPKEKTEAAAEAGVATVASAPASAVASAAPSEPPATAENDPLPAHSEATKKARAEITKQNYKSELEKLEKEIDQP</sequence>
<organism evidence="2 3">
    <name type="scientific">Pendulispora brunnea</name>
    <dbReference type="NCBI Taxonomy" id="2905690"/>
    <lineage>
        <taxon>Bacteria</taxon>
        <taxon>Pseudomonadati</taxon>
        <taxon>Myxococcota</taxon>
        <taxon>Myxococcia</taxon>
        <taxon>Myxococcales</taxon>
        <taxon>Sorangiineae</taxon>
        <taxon>Pendulisporaceae</taxon>
        <taxon>Pendulispora</taxon>
    </lineage>
</organism>
<protein>
    <recommendedName>
        <fullName evidence="4">Lipoprotein</fullName>
    </recommendedName>
</protein>
<feature type="compositionally biased region" description="Basic and acidic residues" evidence="1">
    <location>
        <begin position="67"/>
        <end position="95"/>
    </location>
</feature>
<keyword evidence="3" id="KW-1185">Reference proteome</keyword>
<dbReference type="RefSeq" id="WP_394842087.1">
    <property type="nucleotide sequence ID" value="NZ_CP089982.1"/>
</dbReference>
<feature type="region of interest" description="Disordered" evidence="1">
    <location>
        <begin position="40"/>
        <end position="95"/>
    </location>
</feature>
<accession>A0ABZ2JYN3</accession>
<dbReference type="Proteomes" id="UP001379533">
    <property type="component" value="Chromosome"/>
</dbReference>